<reference evidence="11 12" key="1">
    <citation type="submission" date="2019-03" db="EMBL/GenBank/DDBJ databases">
        <title>Draft Genome Sequence of Desulfosporosinus fructosivorans Strain 63.6F, Isolated from Marine Sediment in the Baltic Sea.</title>
        <authorList>
            <person name="Hausmann B."/>
            <person name="Vandieken V."/>
            <person name="Pjevac P."/>
            <person name="Schreck K."/>
            <person name="Herbold C.W."/>
            <person name="Loy A."/>
        </authorList>
    </citation>
    <scope>NUCLEOTIDE SEQUENCE [LARGE SCALE GENOMIC DNA]</scope>
    <source>
        <strain evidence="11 12">63.6F</strain>
    </source>
</reference>
<evidence type="ECO:0000256" key="6">
    <source>
        <dbReference type="ARBA" id="ARBA00022737"/>
    </source>
</evidence>
<keyword evidence="7" id="KW-0249">Electron transport</keyword>
<organism evidence="11 12">
    <name type="scientific">Desulfosporosinus fructosivorans</name>
    <dbReference type="NCBI Taxonomy" id="2018669"/>
    <lineage>
        <taxon>Bacteria</taxon>
        <taxon>Bacillati</taxon>
        <taxon>Bacillota</taxon>
        <taxon>Clostridia</taxon>
        <taxon>Eubacteriales</taxon>
        <taxon>Desulfitobacteriaceae</taxon>
        <taxon>Desulfosporosinus</taxon>
    </lineage>
</organism>
<dbReference type="GO" id="GO:0046872">
    <property type="term" value="F:metal ion binding"/>
    <property type="evidence" value="ECO:0007669"/>
    <property type="project" value="UniProtKB-KW"/>
</dbReference>
<dbReference type="PANTHER" id="PTHR43177">
    <property type="entry name" value="PROTEIN NRFC"/>
    <property type="match status" value="1"/>
</dbReference>
<keyword evidence="5" id="KW-0479">Metal-binding</keyword>
<name>A0A4Z0R0X2_9FIRM</name>
<dbReference type="InterPro" id="IPR014297">
    <property type="entry name" value="DMSO_DmsB"/>
</dbReference>
<evidence type="ECO:0000259" key="10">
    <source>
        <dbReference type="PROSITE" id="PS51379"/>
    </source>
</evidence>
<dbReference type="PROSITE" id="PS51379">
    <property type="entry name" value="4FE4S_FER_2"/>
    <property type="match status" value="3"/>
</dbReference>
<dbReference type="Proteomes" id="UP000298460">
    <property type="component" value="Unassembled WGS sequence"/>
</dbReference>
<evidence type="ECO:0000256" key="2">
    <source>
        <dbReference type="ARBA" id="ARBA00003584"/>
    </source>
</evidence>
<evidence type="ECO:0000313" key="11">
    <source>
        <dbReference type="EMBL" id="TGE36314.1"/>
    </source>
</evidence>
<feature type="domain" description="4Fe-4S ferredoxin-type" evidence="10">
    <location>
        <begin position="82"/>
        <end position="111"/>
    </location>
</feature>
<dbReference type="InterPro" id="IPR050954">
    <property type="entry name" value="ET_IronSulfur_Cluster-Binding"/>
</dbReference>
<dbReference type="GO" id="GO:0051539">
    <property type="term" value="F:4 iron, 4 sulfur cluster binding"/>
    <property type="evidence" value="ECO:0007669"/>
    <property type="project" value="UniProtKB-KW"/>
</dbReference>
<evidence type="ECO:0000256" key="9">
    <source>
        <dbReference type="ARBA" id="ARBA00023014"/>
    </source>
</evidence>
<protein>
    <submittedName>
        <fullName evidence="11">Dimethylsulfoxide reductase subunit B</fullName>
    </submittedName>
</protein>
<dbReference type="InterPro" id="IPR017900">
    <property type="entry name" value="4Fe4S_Fe_S_CS"/>
</dbReference>
<evidence type="ECO:0000256" key="5">
    <source>
        <dbReference type="ARBA" id="ARBA00022723"/>
    </source>
</evidence>
<keyword evidence="8" id="KW-0408">Iron</keyword>
<gene>
    <name evidence="11" type="primary">dmsB</name>
    <name evidence="11" type="ORF">E4K67_20495</name>
</gene>
<dbReference type="AlphaFoldDB" id="A0A4Z0R0X2"/>
<keyword evidence="6" id="KW-0677">Repeat</keyword>
<keyword evidence="9" id="KW-0411">Iron-sulfur</keyword>
<dbReference type="PANTHER" id="PTHR43177:SF5">
    <property type="entry name" value="ANAEROBIC DIMETHYL SULFOXIDE REDUCTASE CHAIN B-RELATED"/>
    <property type="match status" value="1"/>
</dbReference>
<feature type="domain" description="4Fe-4S ferredoxin-type" evidence="10">
    <location>
        <begin position="48"/>
        <end position="80"/>
    </location>
</feature>
<comment type="function">
    <text evidence="2">Electron transfer subunit of the terminal reductase during anaerobic growth on various sulfoxide and N-oxide compounds.</text>
</comment>
<dbReference type="Pfam" id="PF13247">
    <property type="entry name" value="Fer4_11"/>
    <property type="match status" value="1"/>
</dbReference>
<dbReference type="Gene3D" id="3.30.70.20">
    <property type="match status" value="2"/>
</dbReference>
<dbReference type="RefSeq" id="WP_135550126.1">
    <property type="nucleotide sequence ID" value="NZ_SPQQ01000008.1"/>
</dbReference>
<dbReference type="EMBL" id="SPQQ01000008">
    <property type="protein sequence ID" value="TGE36314.1"/>
    <property type="molecule type" value="Genomic_DNA"/>
</dbReference>
<keyword evidence="4" id="KW-0004">4Fe-4S</keyword>
<evidence type="ECO:0000256" key="8">
    <source>
        <dbReference type="ARBA" id="ARBA00023004"/>
    </source>
</evidence>
<evidence type="ECO:0000256" key="1">
    <source>
        <dbReference type="ARBA" id="ARBA00001966"/>
    </source>
</evidence>
<dbReference type="CDD" id="cd16371">
    <property type="entry name" value="DMSOR_beta_like"/>
    <property type="match status" value="1"/>
</dbReference>
<evidence type="ECO:0000313" key="12">
    <source>
        <dbReference type="Proteomes" id="UP000298460"/>
    </source>
</evidence>
<dbReference type="OrthoDB" id="9810688at2"/>
<proteinExistence type="predicted"/>
<evidence type="ECO:0000256" key="3">
    <source>
        <dbReference type="ARBA" id="ARBA00022448"/>
    </source>
</evidence>
<dbReference type="SUPFAM" id="SSF54862">
    <property type="entry name" value="4Fe-4S ferredoxins"/>
    <property type="match status" value="1"/>
</dbReference>
<dbReference type="PROSITE" id="PS00198">
    <property type="entry name" value="4FE4S_FER_1"/>
    <property type="match status" value="1"/>
</dbReference>
<dbReference type="NCBIfam" id="TIGR02951">
    <property type="entry name" value="DMSO_dmsB"/>
    <property type="match status" value="1"/>
</dbReference>
<feature type="domain" description="4Fe-4S ferredoxin-type" evidence="10">
    <location>
        <begin position="4"/>
        <end position="34"/>
    </location>
</feature>
<keyword evidence="3" id="KW-0813">Transport</keyword>
<evidence type="ECO:0000256" key="4">
    <source>
        <dbReference type="ARBA" id="ARBA00022485"/>
    </source>
</evidence>
<dbReference type="InterPro" id="IPR017896">
    <property type="entry name" value="4Fe4S_Fe-S-bd"/>
</dbReference>
<keyword evidence="12" id="KW-1185">Reference proteome</keyword>
<sequence>MAQLGFYYDMMVCTGCKTCQIACSDKNNLEVGTTFRKVFDFEGGKFPKPWAYHLSIGCNHCADPKCVKNCPSGALYKRTEDGVVMQDKDKCIGCKLCTWSCPYGAPKYIEKEGKTGKCNMCVDLLDMDEQPSCVTACQMRALQFGDIEELRKKYKGTADIKGLPDSGITHPSITINPNKEALK</sequence>
<comment type="cofactor">
    <cofactor evidence="1">
        <name>[4Fe-4S] cluster</name>
        <dbReference type="ChEBI" id="CHEBI:49883"/>
    </cofactor>
</comment>
<accession>A0A4Z0R0X2</accession>
<comment type="caution">
    <text evidence="11">The sequence shown here is derived from an EMBL/GenBank/DDBJ whole genome shotgun (WGS) entry which is preliminary data.</text>
</comment>
<evidence type="ECO:0000256" key="7">
    <source>
        <dbReference type="ARBA" id="ARBA00022982"/>
    </source>
</evidence>